<evidence type="ECO:0000256" key="1">
    <source>
        <dbReference type="SAM" id="MobiDB-lite"/>
    </source>
</evidence>
<feature type="compositionally biased region" description="Acidic residues" evidence="1">
    <location>
        <begin position="175"/>
        <end position="184"/>
    </location>
</feature>
<gene>
    <name evidence="2" type="ORF">BDP27DRAFT_1318957</name>
</gene>
<evidence type="ECO:0000313" key="2">
    <source>
        <dbReference type="EMBL" id="KAF9073467.1"/>
    </source>
</evidence>
<dbReference type="Proteomes" id="UP000772434">
    <property type="component" value="Unassembled WGS sequence"/>
</dbReference>
<feature type="compositionally biased region" description="Low complexity" evidence="1">
    <location>
        <begin position="88"/>
        <end position="99"/>
    </location>
</feature>
<dbReference type="OrthoDB" id="2757974at2759"/>
<organism evidence="2 3">
    <name type="scientific">Rhodocollybia butyracea</name>
    <dbReference type="NCBI Taxonomy" id="206335"/>
    <lineage>
        <taxon>Eukaryota</taxon>
        <taxon>Fungi</taxon>
        <taxon>Dikarya</taxon>
        <taxon>Basidiomycota</taxon>
        <taxon>Agaricomycotina</taxon>
        <taxon>Agaricomycetes</taxon>
        <taxon>Agaricomycetidae</taxon>
        <taxon>Agaricales</taxon>
        <taxon>Marasmiineae</taxon>
        <taxon>Omphalotaceae</taxon>
        <taxon>Rhodocollybia</taxon>
    </lineage>
</organism>
<accession>A0A9P5Q3M6</accession>
<proteinExistence type="predicted"/>
<feature type="region of interest" description="Disordered" evidence="1">
    <location>
        <begin position="231"/>
        <end position="250"/>
    </location>
</feature>
<comment type="caution">
    <text evidence="2">The sequence shown here is derived from an EMBL/GenBank/DDBJ whole genome shotgun (WGS) entry which is preliminary data.</text>
</comment>
<evidence type="ECO:0000313" key="3">
    <source>
        <dbReference type="Proteomes" id="UP000772434"/>
    </source>
</evidence>
<reference evidence="2" key="1">
    <citation type="submission" date="2020-11" db="EMBL/GenBank/DDBJ databases">
        <authorList>
            <consortium name="DOE Joint Genome Institute"/>
            <person name="Ahrendt S."/>
            <person name="Riley R."/>
            <person name="Andreopoulos W."/>
            <person name="Labutti K."/>
            <person name="Pangilinan J."/>
            <person name="Ruiz-Duenas F.J."/>
            <person name="Barrasa J.M."/>
            <person name="Sanchez-Garcia M."/>
            <person name="Camarero S."/>
            <person name="Miyauchi S."/>
            <person name="Serrano A."/>
            <person name="Linde D."/>
            <person name="Babiker R."/>
            <person name="Drula E."/>
            <person name="Ayuso-Fernandez I."/>
            <person name="Pacheco R."/>
            <person name="Padilla G."/>
            <person name="Ferreira P."/>
            <person name="Barriuso J."/>
            <person name="Kellner H."/>
            <person name="Castanera R."/>
            <person name="Alfaro M."/>
            <person name="Ramirez L."/>
            <person name="Pisabarro A.G."/>
            <person name="Kuo A."/>
            <person name="Tritt A."/>
            <person name="Lipzen A."/>
            <person name="He G."/>
            <person name="Yan M."/>
            <person name="Ng V."/>
            <person name="Cullen D."/>
            <person name="Martin F."/>
            <person name="Rosso M.-N."/>
            <person name="Henrissat B."/>
            <person name="Hibbett D."/>
            <person name="Martinez A.T."/>
            <person name="Grigoriev I.V."/>
        </authorList>
    </citation>
    <scope>NUCLEOTIDE SEQUENCE</scope>
    <source>
        <strain evidence="2">AH 40177</strain>
    </source>
</reference>
<dbReference type="AlphaFoldDB" id="A0A9P5Q3M6"/>
<feature type="region of interest" description="Disordered" evidence="1">
    <location>
        <begin position="127"/>
        <end position="188"/>
    </location>
</feature>
<feature type="compositionally biased region" description="Polar residues" evidence="1">
    <location>
        <begin position="158"/>
        <end position="173"/>
    </location>
</feature>
<dbReference type="EMBL" id="JADNRY010000018">
    <property type="protein sequence ID" value="KAF9073467.1"/>
    <property type="molecule type" value="Genomic_DNA"/>
</dbReference>
<feature type="region of interest" description="Disordered" evidence="1">
    <location>
        <begin position="1"/>
        <end position="106"/>
    </location>
</feature>
<name>A0A9P5Q3M6_9AGAR</name>
<sequence length="268" mass="29638">MVSERNENQQAEFAHGLRQRLGLPEPDADPAIAQNPALAQNARDVRSPLREISPPPSPTLLGSTHPHFDDEDQPRRRRVPNDLVSVQSTSNFNNPSSFFNDDRNANQGTMASHEMLRDALRLSPVPRSTLFDSDDENKDVDQETRHRLIKPIPARVRNSFTSTTGNGKASQAAESDYDGDDMFEDLPSSFFDDMDQVLSQSMQSMSTSASGVPLAGRSSGSFPVGTQAIIIEDNEEDDKENVAVQTRHVRPRIAQLNPNDVIELSDSD</sequence>
<protein>
    <submittedName>
        <fullName evidence="2">Uncharacterized protein</fullName>
    </submittedName>
</protein>
<keyword evidence="3" id="KW-1185">Reference proteome</keyword>